<keyword evidence="6" id="KW-1185">Reference proteome</keyword>
<comment type="caution">
    <text evidence="5">The sequence shown here is derived from an EMBL/GenBank/DDBJ whole genome shotgun (WGS) entry which is preliminary data.</text>
</comment>
<comment type="function">
    <text evidence="1">Involved in endocytosis.</text>
</comment>
<feature type="compositionally biased region" description="Pro residues" evidence="4">
    <location>
        <begin position="988"/>
        <end position="1002"/>
    </location>
</feature>
<gene>
    <name evidence="5" type="ORF">A0H81_06881</name>
</gene>
<dbReference type="Proteomes" id="UP000092993">
    <property type="component" value="Unassembled WGS sequence"/>
</dbReference>
<feature type="repeat" description="TPR" evidence="3">
    <location>
        <begin position="1055"/>
        <end position="1088"/>
    </location>
</feature>
<dbReference type="AlphaFoldDB" id="A0A1C7M8H6"/>
<dbReference type="EMBL" id="LUGG01000007">
    <property type="protein sequence ID" value="OBZ73220.1"/>
    <property type="molecule type" value="Genomic_DNA"/>
</dbReference>
<dbReference type="PANTHER" id="PTHR23083">
    <property type="entry name" value="TETRATRICOPEPTIDE REPEAT PROTEIN, TPR"/>
    <property type="match status" value="1"/>
</dbReference>
<dbReference type="OMA" id="KQPPEQD"/>
<organism evidence="5 6">
    <name type="scientific">Grifola frondosa</name>
    <name type="common">Maitake</name>
    <name type="synonym">Polyporus frondosus</name>
    <dbReference type="NCBI Taxonomy" id="5627"/>
    <lineage>
        <taxon>Eukaryota</taxon>
        <taxon>Fungi</taxon>
        <taxon>Dikarya</taxon>
        <taxon>Basidiomycota</taxon>
        <taxon>Agaricomycotina</taxon>
        <taxon>Agaricomycetes</taxon>
        <taxon>Polyporales</taxon>
        <taxon>Grifolaceae</taxon>
        <taxon>Grifola</taxon>
    </lineage>
</organism>
<evidence type="ECO:0008006" key="7">
    <source>
        <dbReference type="Google" id="ProtNLM"/>
    </source>
</evidence>
<dbReference type="InterPro" id="IPR011990">
    <property type="entry name" value="TPR-like_helical_dom_sf"/>
</dbReference>
<dbReference type="PANTHER" id="PTHR23083:SF464">
    <property type="entry name" value="TETRATRICOPEPTIDE REPEAT DOMAIN 7, ISOFORM A"/>
    <property type="match status" value="1"/>
</dbReference>
<dbReference type="SMART" id="SM00028">
    <property type="entry name" value="TPR"/>
    <property type="match status" value="4"/>
</dbReference>
<dbReference type="STRING" id="5627.A0A1C7M8H6"/>
<proteinExistence type="inferred from homology"/>
<sequence length="1217" mass="134906">MAQTKSQHYWRQLRSTLTAGKWDAPHPAKAPNGAPLSWSELLRKFNKHCTGSKDVAELASQTQALSLLLAANSRDRSLDGNELSERGPLSLGEECMLPEERLEEAVAGYDSLKQLESASSDSVRVALAFYAYALRRPSECLSILSQVKDLTDAQGLVFDSATMRPIPSSLHVPWEDSNRSLSSSRTGSFVSAVSSTSIADISDGRAWAVTECIRSICLKGMSQEIESPEKPLQAFSSYLEASSLISSVANEIPTSIPTKVTGATAAPLESSSFTHYRELWRWMERLLRRAIILGARLCDVRRDDQENGALWTLFQQYHTCSTHWPLAFRPNHRSTIAVLYLRALILRARAAASGEKAGADKSHRWISTARSIIQEYRAILSVSTHFPCAGERNERVEDLVDLSVALWEADGAVGEYAGWVIDVGTVFFSIAIVFDSILQVLWWATRLTFNSYRVFRHMSRLFYASGDPELAKRTLRLYIQLVSKAREASIAEIETGRDVAFGVSADVDTDHNWVQTLVQGARMLCRLALVNDDELKATEEVKEAATVLEKAKARLDGSNKELVASVQLVEAIWNVAAAYTEREPRTREIRFAESSKLLHSSINSAPTPSTHHHLALAYARAGPSQDIQKAIEHARSAIEGDQDEIRHWHLLALLLTATGDWRAAKVVLDVGARIGEAEFAEENDGLQSNGVYVQDFALPHVEKRANGETNGHARNGRSVSSGSSAHETVRETSPVTLLDSDALNIPPSASLLQPLPDRPSTSRQELRMTQLTLTEFVEGPEGVGEKWMDVFQWCSERREVGINDRRMSIDSRRVSQDLRPPSEILSADRPVATDEHLPTIYPPSDGHMESTLTPPVPIPITITPASPGIQTPSYSQEERFSAEAGRLGEKSMSEKRLSLDDNHRDMSKGKKVREVLINGVHKGRARVTTISKKIGHNVGRHHSLQLNRSNSAPDFHAVLSHAPYQASSIHLRQHLSIYSQQDLSLLQPSPPPPPLLPAPQPSTPTVQKQSHRAAKDSRLLSNLWLMSAATFRRLGKIDNARAAIQEGEVRDEYNPAVWVQLGLYHMALNNERRAMEAFQKALFIAPGDVSAMIHLCRLYLPCSSSNNTSKTTPARSDRENIDLAVGLLSELTRGAGWDVPEAWYFLAKMYGQQGRKDRERECLSFALTLSENRPLRDIVCGGRVVSVRIFAPLLYPGSAQRLVESDVTVLIILIEVL</sequence>
<protein>
    <recommendedName>
        <fullName evidence="7">Cargo-transport protein ypp1</fullName>
    </recommendedName>
</protein>
<keyword evidence="3" id="KW-0802">TPR repeat</keyword>
<accession>A0A1C7M8H6</accession>
<feature type="compositionally biased region" description="Polar residues" evidence="4">
    <location>
        <begin position="717"/>
        <end position="731"/>
    </location>
</feature>
<evidence type="ECO:0000313" key="5">
    <source>
        <dbReference type="EMBL" id="OBZ73220.1"/>
    </source>
</evidence>
<dbReference type="PROSITE" id="PS50005">
    <property type="entry name" value="TPR"/>
    <property type="match status" value="1"/>
</dbReference>
<evidence type="ECO:0000256" key="1">
    <source>
        <dbReference type="ARBA" id="ARBA00002550"/>
    </source>
</evidence>
<dbReference type="SUPFAM" id="SSF48452">
    <property type="entry name" value="TPR-like"/>
    <property type="match status" value="2"/>
</dbReference>
<feature type="region of interest" description="Disordered" evidence="4">
    <location>
        <begin position="984"/>
        <end position="1014"/>
    </location>
</feature>
<evidence type="ECO:0000256" key="2">
    <source>
        <dbReference type="ARBA" id="ARBA00038251"/>
    </source>
</evidence>
<evidence type="ECO:0000313" key="6">
    <source>
        <dbReference type="Proteomes" id="UP000092993"/>
    </source>
</evidence>
<dbReference type="Gene3D" id="1.25.40.10">
    <property type="entry name" value="Tetratricopeptide repeat domain"/>
    <property type="match status" value="2"/>
</dbReference>
<comment type="similarity">
    <text evidence="2">Belongs to the YPP1 family.</text>
</comment>
<name>A0A1C7M8H6_GRIFR</name>
<reference evidence="5 6" key="1">
    <citation type="submission" date="2016-03" db="EMBL/GenBank/DDBJ databases">
        <title>Whole genome sequencing of Grifola frondosa 9006-11.</title>
        <authorList>
            <person name="Min B."/>
            <person name="Park H."/>
            <person name="Kim J.-G."/>
            <person name="Cho H."/>
            <person name="Oh Y.-L."/>
            <person name="Kong W.-S."/>
            <person name="Choi I.-G."/>
        </authorList>
    </citation>
    <scope>NUCLEOTIDE SEQUENCE [LARGE SCALE GENOMIC DNA]</scope>
    <source>
        <strain evidence="5 6">9006-11</strain>
    </source>
</reference>
<dbReference type="Pfam" id="PF13181">
    <property type="entry name" value="TPR_8"/>
    <property type="match status" value="2"/>
</dbReference>
<dbReference type="InterPro" id="IPR019734">
    <property type="entry name" value="TPR_rpt"/>
</dbReference>
<evidence type="ECO:0000256" key="4">
    <source>
        <dbReference type="SAM" id="MobiDB-lite"/>
    </source>
</evidence>
<feature type="region of interest" description="Disordered" evidence="4">
    <location>
        <begin position="706"/>
        <end position="731"/>
    </location>
</feature>
<dbReference type="InterPro" id="IPR051722">
    <property type="entry name" value="Endocytosis_PI4K-reg_protein"/>
</dbReference>
<evidence type="ECO:0000256" key="3">
    <source>
        <dbReference type="PROSITE-ProRule" id="PRU00339"/>
    </source>
</evidence>
<dbReference type="OrthoDB" id="29013at2759"/>